<name>A0A9P1D0I7_9DINO</name>
<evidence type="ECO:0000259" key="7">
    <source>
        <dbReference type="PROSITE" id="PS50103"/>
    </source>
</evidence>
<dbReference type="Gene3D" id="4.10.1000.10">
    <property type="entry name" value="Zinc finger, CCCH-type"/>
    <property type="match status" value="1"/>
</dbReference>
<sequence length="685" mass="76927">MDEQWMLREPSAWPGLEAEEAPLSTVLALLPIWACFAVAFSTFVTAFAIIASTQALLYWETIHWPWSRLKRDPKELPAMWDPSSLAASKLQYDSLQRREENLMKRFLSITCNKADENAPWPEHSEQLRALLRGGYLNLDSITSSDGMLDFFASHRVLAHQECLSCCLGIRMTVHYNLFCGTVLALGNDQQRRWLEQSQKLGQLGCFMLTEVGAGVLSGLIVETTATWSWENGGGFYLHTPSVSAEKTWISQGLAADWGVVVANLQLETEKAEKAENLGPHVFLVVFCHEQLDYKVVPQLLGASDQPDLETLAKAPDVRFQSIDAKLSNALRKVIDNAGDKSMQVKYDMSMKNQLYGRSGDFIKGRELFAMILISFKSPDHTEVLYNAHHLYMFNYYGDDQLEAFYNKWLDIVYNMKHDDLPSNNSLRDTLFRKIEHSKLMAFDINRYKTFDEGHPEKTYAYLTGMIKGYIARGKQERLLKDRERAVKLSLSSNKTTPALEDADKPAAPVKTKKENEAAASSTGDPPKRPKAKAKSEAASVLPTPSPKSHADKNNKKGKGGKGRSSSPVDKKKIFCNYFFNKGGCNKGDKCLYSHSQKVYDAKMKANGSTATQTEAEIDLGTFDVTSHAYVLDDIFDKDKDPEEMSMYRRFTMEPNQPMGERSNITTHRSKEADLLGDVGSVCISA</sequence>
<evidence type="ECO:0000256" key="3">
    <source>
        <dbReference type="ARBA" id="ARBA00022833"/>
    </source>
</evidence>
<dbReference type="GO" id="GO:0008270">
    <property type="term" value="F:zinc ion binding"/>
    <property type="evidence" value="ECO:0007669"/>
    <property type="project" value="UniProtKB-KW"/>
</dbReference>
<dbReference type="OrthoDB" id="538336at2759"/>
<dbReference type="EMBL" id="CAMXCT010002839">
    <property type="protein sequence ID" value="CAI4000795.1"/>
    <property type="molecule type" value="Genomic_DNA"/>
</dbReference>
<reference evidence="9 10" key="2">
    <citation type="submission" date="2024-05" db="EMBL/GenBank/DDBJ databases">
        <authorList>
            <person name="Chen Y."/>
            <person name="Shah S."/>
            <person name="Dougan E. K."/>
            <person name="Thang M."/>
            <person name="Chan C."/>
        </authorList>
    </citation>
    <scope>NUCLEOTIDE SEQUENCE [LARGE SCALE GENOMIC DNA]</scope>
</reference>
<feature type="region of interest" description="Disordered" evidence="5">
    <location>
        <begin position="489"/>
        <end position="567"/>
    </location>
</feature>
<dbReference type="InterPro" id="IPR009100">
    <property type="entry name" value="AcylCoA_DH/oxidase_NM_dom_sf"/>
</dbReference>
<accession>A0A9P1D0I7</accession>
<keyword evidence="3 4" id="KW-0862">Zinc</keyword>
<dbReference type="InterPro" id="IPR000571">
    <property type="entry name" value="Znf_CCCH"/>
</dbReference>
<dbReference type="AlphaFoldDB" id="A0A9P1D0I7"/>
<keyword evidence="2 4" id="KW-0863">Zinc-finger</keyword>
<dbReference type="EMBL" id="CAMXCT030002839">
    <property type="protein sequence ID" value="CAL4788107.1"/>
    <property type="molecule type" value="Genomic_DNA"/>
</dbReference>
<evidence type="ECO:0000313" key="8">
    <source>
        <dbReference type="EMBL" id="CAI4000795.1"/>
    </source>
</evidence>
<dbReference type="GO" id="GO:0071949">
    <property type="term" value="F:FAD binding"/>
    <property type="evidence" value="ECO:0007669"/>
    <property type="project" value="InterPro"/>
</dbReference>
<keyword evidence="6" id="KW-0472">Membrane</keyword>
<feature type="transmembrane region" description="Helical" evidence="6">
    <location>
        <begin position="30"/>
        <end position="59"/>
    </location>
</feature>
<evidence type="ECO:0000256" key="6">
    <source>
        <dbReference type="SAM" id="Phobius"/>
    </source>
</evidence>
<dbReference type="Gene3D" id="2.40.110.10">
    <property type="entry name" value="Butyryl-CoA Dehydrogenase, subunit A, domain 2"/>
    <property type="match status" value="1"/>
</dbReference>
<dbReference type="GO" id="GO:0055088">
    <property type="term" value="P:lipid homeostasis"/>
    <property type="evidence" value="ECO:0007669"/>
    <property type="project" value="TreeGrafter"/>
</dbReference>
<feature type="domain" description="C3H1-type" evidence="7">
    <location>
        <begin position="569"/>
        <end position="597"/>
    </location>
</feature>
<dbReference type="InterPro" id="IPR036855">
    <property type="entry name" value="Znf_CCCH_sf"/>
</dbReference>
<gene>
    <name evidence="8" type="ORF">C1SCF055_LOCUS26886</name>
</gene>
<dbReference type="SUPFAM" id="SSF56645">
    <property type="entry name" value="Acyl-CoA dehydrogenase NM domain-like"/>
    <property type="match status" value="1"/>
</dbReference>
<comment type="caution">
    <text evidence="8">The sequence shown here is derived from an EMBL/GenBank/DDBJ whole genome shotgun (WGS) entry which is preliminary data.</text>
</comment>
<evidence type="ECO:0000256" key="2">
    <source>
        <dbReference type="ARBA" id="ARBA00022771"/>
    </source>
</evidence>
<feature type="zinc finger region" description="C3H1-type" evidence="4">
    <location>
        <begin position="569"/>
        <end position="597"/>
    </location>
</feature>
<dbReference type="GO" id="GO:0033540">
    <property type="term" value="P:fatty acid beta-oxidation using acyl-CoA oxidase"/>
    <property type="evidence" value="ECO:0007669"/>
    <property type="project" value="TreeGrafter"/>
</dbReference>
<dbReference type="Proteomes" id="UP001152797">
    <property type="component" value="Unassembled WGS sequence"/>
</dbReference>
<dbReference type="GO" id="GO:0003997">
    <property type="term" value="F:acyl-CoA oxidase activity"/>
    <property type="evidence" value="ECO:0007669"/>
    <property type="project" value="InterPro"/>
</dbReference>
<dbReference type="PANTHER" id="PTHR10909">
    <property type="entry name" value="ELECTRON TRANSPORT OXIDOREDUCTASE"/>
    <property type="match status" value="1"/>
</dbReference>
<dbReference type="SUPFAM" id="SSF90229">
    <property type="entry name" value="CCCH zinc finger"/>
    <property type="match status" value="1"/>
</dbReference>
<keyword evidence="1 4" id="KW-0479">Metal-binding</keyword>
<protein>
    <submittedName>
        <fullName evidence="9">Acyl-coenzyme A oxidase-like protein</fullName>
    </submittedName>
</protein>
<dbReference type="InterPro" id="IPR012258">
    <property type="entry name" value="Acyl-CoA_oxidase"/>
</dbReference>
<reference evidence="8" key="1">
    <citation type="submission" date="2022-10" db="EMBL/GenBank/DDBJ databases">
        <authorList>
            <person name="Chen Y."/>
            <person name="Dougan E. K."/>
            <person name="Chan C."/>
            <person name="Rhodes N."/>
            <person name="Thang M."/>
        </authorList>
    </citation>
    <scope>NUCLEOTIDE SEQUENCE</scope>
</reference>
<evidence type="ECO:0000256" key="5">
    <source>
        <dbReference type="SAM" id="MobiDB-lite"/>
    </source>
</evidence>
<proteinExistence type="predicted"/>
<keyword evidence="10" id="KW-1185">Reference proteome</keyword>
<dbReference type="PROSITE" id="PS50103">
    <property type="entry name" value="ZF_C3H1"/>
    <property type="match status" value="1"/>
</dbReference>
<evidence type="ECO:0000313" key="9">
    <source>
        <dbReference type="EMBL" id="CAL4788107.1"/>
    </source>
</evidence>
<dbReference type="InterPro" id="IPR046373">
    <property type="entry name" value="Acyl-CoA_Oxase/DH_mid-dom_sf"/>
</dbReference>
<evidence type="ECO:0000313" key="10">
    <source>
        <dbReference type="Proteomes" id="UP001152797"/>
    </source>
</evidence>
<evidence type="ECO:0000256" key="1">
    <source>
        <dbReference type="ARBA" id="ARBA00022723"/>
    </source>
</evidence>
<evidence type="ECO:0000256" key="4">
    <source>
        <dbReference type="PROSITE-ProRule" id="PRU00723"/>
    </source>
</evidence>
<dbReference type="GO" id="GO:0005777">
    <property type="term" value="C:peroxisome"/>
    <property type="evidence" value="ECO:0007669"/>
    <property type="project" value="InterPro"/>
</dbReference>
<keyword evidence="6" id="KW-1133">Transmembrane helix</keyword>
<organism evidence="8">
    <name type="scientific">Cladocopium goreaui</name>
    <dbReference type="NCBI Taxonomy" id="2562237"/>
    <lineage>
        <taxon>Eukaryota</taxon>
        <taxon>Sar</taxon>
        <taxon>Alveolata</taxon>
        <taxon>Dinophyceae</taxon>
        <taxon>Suessiales</taxon>
        <taxon>Symbiodiniaceae</taxon>
        <taxon>Cladocopium</taxon>
    </lineage>
</organism>
<keyword evidence="6" id="KW-0812">Transmembrane</keyword>
<dbReference type="EMBL" id="CAMXCT020002839">
    <property type="protein sequence ID" value="CAL1154170.1"/>
    <property type="molecule type" value="Genomic_DNA"/>
</dbReference>
<dbReference type="GO" id="GO:0005504">
    <property type="term" value="F:fatty acid binding"/>
    <property type="evidence" value="ECO:0007669"/>
    <property type="project" value="TreeGrafter"/>
</dbReference>